<evidence type="ECO:0000313" key="7">
    <source>
        <dbReference type="EMBL" id="ASE99764.1"/>
    </source>
</evidence>
<keyword evidence="4" id="KW-0228">DNA excision</keyword>
<sequence length="359" mass="41885">MEYFNEQTQTDWRLSTCCQFFTPTLAKKYNFNTCTRTYALKEGGKDKVLNRALGNADKLHKLITEHFANQPMNVRSFRISTNMFPVYTWPEVTPWYDEIDDVLRELMKKAGDAAKKHKVRLSVHPGQYTVLASTNPDVVKRSIEDLEYHALLGNMLGLPPEDFSVNIHLQGLYGGKHIDGIKRFATNFQHLSDYAQKCLSVENEDKPNGYDIEHTLELAKRVPIRCTLDTHHYACHRMVETEKVKVGEKTVNRKVRDVRHITANDVFFKEAVKTWKGVRPLFHKSQSFPPELQDYWMKPNAHSELYWDEDLMSNHVPMLEYADFDVEAKNKEVAVMKFYEYIKDEENYSGEQIITKKYG</sequence>
<dbReference type="InterPro" id="IPR036237">
    <property type="entry name" value="Xyl_isomerase-like_sf"/>
</dbReference>
<reference evidence="7" key="2">
    <citation type="journal article" date="2017" name="Nat. Commun.">
        <title>Single-virus genomics reveals hidden cosmopolitan and abundant viruses.</title>
        <authorList>
            <person name="Martinez-Hernandez F."/>
            <person name="Fornas O."/>
            <person name="Lluesma Gomez M."/>
            <person name="Bolduc B."/>
            <person name="de la Cruz Pena M.J."/>
            <person name="Martinez J.M."/>
            <person name="Anton J."/>
            <person name="Gasol J.M."/>
            <person name="Rosselli R."/>
            <person name="Rodriguez-Valera F."/>
            <person name="Sullivan M.B."/>
            <person name="Acinas S.G."/>
            <person name="Martinez-Garcia M."/>
        </authorList>
    </citation>
    <scope>NUCLEOTIDE SEQUENCE</scope>
</reference>
<proteinExistence type="predicted"/>
<dbReference type="Gene3D" id="3.20.20.150">
    <property type="entry name" value="Divalent-metal-dependent TIM barrel enzymes"/>
    <property type="match status" value="1"/>
</dbReference>
<name>A0A218MKF8_9VIRU</name>
<keyword evidence="3" id="KW-0227">DNA damage</keyword>
<dbReference type="GO" id="GO:0006289">
    <property type="term" value="P:nucleotide-excision repair"/>
    <property type="evidence" value="ECO:0007669"/>
    <property type="project" value="InterPro"/>
</dbReference>
<dbReference type="SUPFAM" id="SSF51658">
    <property type="entry name" value="Xylose isomerase-like"/>
    <property type="match status" value="1"/>
</dbReference>
<keyword evidence="6" id="KW-0234">DNA repair</keyword>
<dbReference type="GO" id="GO:0004519">
    <property type="term" value="F:endonuclease activity"/>
    <property type="evidence" value="ECO:0007669"/>
    <property type="project" value="UniProtKB-KW"/>
</dbReference>
<evidence type="ECO:0000256" key="5">
    <source>
        <dbReference type="ARBA" id="ARBA00022801"/>
    </source>
</evidence>
<accession>A0A218MKF8</accession>
<keyword evidence="1" id="KW-0540">Nuclease</keyword>
<dbReference type="GO" id="GO:0009411">
    <property type="term" value="P:response to UV"/>
    <property type="evidence" value="ECO:0007669"/>
    <property type="project" value="InterPro"/>
</dbReference>
<dbReference type="Pfam" id="PF03851">
    <property type="entry name" value="UvdE"/>
    <property type="match status" value="1"/>
</dbReference>
<organism evidence="7">
    <name type="scientific">uncultured virus</name>
    <dbReference type="NCBI Taxonomy" id="340016"/>
    <lineage>
        <taxon>Viruses</taxon>
        <taxon>environmental samples</taxon>
    </lineage>
</organism>
<keyword evidence="5" id="KW-0378">Hydrolase</keyword>
<keyword evidence="2" id="KW-0255">Endonuclease</keyword>
<dbReference type="GO" id="GO:0016787">
    <property type="term" value="F:hydrolase activity"/>
    <property type="evidence" value="ECO:0007669"/>
    <property type="project" value="UniProtKB-KW"/>
</dbReference>
<dbReference type="PANTHER" id="PTHR31290:SF5">
    <property type="entry name" value="UV-DAMAGE ENDONUCLEASE"/>
    <property type="match status" value="1"/>
</dbReference>
<evidence type="ECO:0000256" key="4">
    <source>
        <dbReference type="ARBA" id="ARBA00022769"/>
    </source>
</evidence>
<evidence type="ECO:0000256" key="2">
    <source>
        <dbReference type="ARBA" id="ARBA00022759"/>
    </source>
</evidence>
<dbReference type="PANTHER" id="PTHR31290">
    <property type="entry name" value="UV-DAMAGE ENDONUCLEASE"/>
    <property type="match status" value="1"/>
</dbReference>
<evidence type="ECO:0000256" key="3">
    <source>
        <dbReference type="ARBA" id="ARBA00022763"/>
    </source>
</evidence>
<evidence type="ECO:0000256" key="6">
    <source>
        <dbReference type="ARBA" id="ARBA00023204"/>
    </source>
</evidence>
<evidence type="ECO:0000256" key="1">
    <source>
        <dbReference type="ARBA" id="ARBA00022722"/>
    </source>
</evidence>
<dbReference type="InterPro" id="IPR004601">
    <property type="entry name" value="UvdE"/>
</dbReference>
<reference evidence="7" key="1">
    <citation type="submission" date="2016-10" db="EMBL/GenBank/DDBJ databases">
        <authorList>
            <person name="Varghese N."/>
        </authorList>
    </citation>
    <scope>NUCLEOTIDE SEQUENCE</scope>
</reference>
<dbReference type="EMBL" id="KY052794">
    <property type="protein sequence ID" value="ASE99764.1"/>
    <property type="molecule type" value="Genomic_DNA"/>
</dbReference>
<protein>
    <submittedName>
        <fullName evidence="7">Uncharacterized protein</fullName>
    </submittedName>
</protein>